<dbReference type="InterPro" id="IPR050643">
    <property type="entry name" value="Periplasmic_pilus_chap"/>
</dbReference>
<dbReference type="InterPro" id="IPR008962">
    <property type="entry name" value="PapD-like_sf"/>
</dbReference>
<dbReference type="PANTHER" id="PTHR30251">
    <property type="entry name" value="PILUS ASSEMBLY CHAPERONE"/>
    <property type="match status" value="1"/>
</dbReference>
<organism evidence="3 4">
    <name type="scientific">Pseudomonas turukhanskensis</name>
    <dbReference type="NCBI Taxonomy" id="1806536"/>
    <lineage>
        <taxon>Bacteria</taxon>
        <taxon>Pseudomonadati</taxon>
        <taxon>Pseudomonadota</taxon>
        <taxon>Gammaproteobacteria</taxon>
        <taxon>Pseudomonadales</taxon>
        <taxon>Pseudomonadaceae</taxon>
        <taxon>Pseudomonas</taxon>
    </lineage>
</organism>
<dbReference type="InterPro" id="IPR016147">
    <property type="entry name" value="Pili_assmbl_chaperone_N"/>
</dbReference>
<feature type="domain" description="Pili assembly chaperone N-terminal" evidence="2">
    <location>
        <begin position="39"/>
        <end position="146"/>
    </location>
</feature>
<dbReference type="InterPro" id="IPR013783">
    <property type="entry name" value="Ig-like_fold"/>
</dbReference>
<evidence type="ECO:0000259" key="2">
    <source>
        <dbReference type="Pfam" id="PF00345"/>
    </source>
</evidence>
<name>A0A9W6NIB6_9PSED</name>
<dbReference type="AlphaFoldDB" id="A0A9W6NIB6"/>
<dbReference type="Proteomes" id="UP001143328">
    <property type="component" value="Unassembled WGS sequence"/>
</dbReference>
<feature type="chain" id="PRO_5040805549" evidence="1">
    <location>
        <begin position="26"/>
        <end position="255"/>
    </location>
</feature>
<dbReference type="PANTHER" id="PTHR30251:SF4">
    <property type="entry name" value="SLR1668 PROTEIN"/>
    <property type="match status" value="1"/>
</dbReference>
<dbReference type="EMBL" id="BSFN01000025">
    <property type="protein sequence ID" value="GLK91752.1"/>
    <property type="molecule type" value="Genomic_DNA"/>
</dbReference>
<protein>
    <submittedName>
        <fullName evidence="3">Fimbrial assembly chaperone</fullName>
    </submittedName>
</protein>
<dbReference type="Gene3D" id="2.60.40.10">
    <property type="entry name" value="Immunoglobulins"/>
    <property type="match status" value="2"/>
</dbReference>
<evidence type="ECO:0000313" key="3">
    <source>
        <dbReference type="EMBL" id="GLK91752.1"/>
    </source>
</evidence>
<evidence type="ECO:0000256" key="1">
    <source>
        <dbReference type="SAM" id="SignalP"/>
    </source>
</evidence>
<keyword evidence="4" id="KW-1185">Reference proteome</keyword>
<accession>A0A9W6NIB6</accession>
<reference evidence="3" key="2">
    <citation type="submission" date="2023-01" db="EMBL/GenBank/DDBJ databases">
        <authorList>
            <person name="Sun Q."/>
            <person name="Evtushenko L."/>
        </authorList>
    </citation>
    <scope>NUCLEOTIDE SEQUENCE</scope>
    <source>
        <strain evidence="3">VKM B-2935</strain>
    </source>
</reference>
<dbReference type="GO" id="GO:0030288">
    <property type="term" value="C:outer membrane-bounded periplasmic space"/>
    <property type="evidence" value="ECO:0007669"/>
    <property type="project" value="InterPro"/>
</dbReference>
<reference evidence="3" key="1">
    <citation type="journal article" date="2014" name="Int. J. Syst. Evol. Microbiol.">
        <title>Complete genome sequence of Corynebacterium casei LMG S-19264T (=DSM 44701T), isolated from a smear-ripened cheese.</title>
        <authorList>
            <consortium name="US DOE Joint Genome Institute (JGI-PGF)"/>
            <person name="Walter F."/>
            <person name="Albersmeier A."/>
            <person name="Kalinowski J."/>
            <person name="Ruckert C."/>
        </authorList>
    </citation>
    <scope>NUCLEOTIDE SEQUENCE</scope>
    <source>
        <strain evidence="3">VKM B-2935</strain>
    </source>
</reference>
<dbReference type="GO" id="GO:0071555">
    <property type="term" value="P:cell wall organization"/>
    <property type="evidence" value="ECO:0007669"/>
    <property type="project" value="InterPro"/>
</dbReference>
<dbReference type="Pfam" id="PF00345">
    <property type="entry name" value="PapD_N"/>
    <property type="match status" value="1"/>
</dbReference>
<proteinExistence type="predicted"/>
<gene>
    <name evidence="3" type="ORF">GCM10017655_48160</name>
</gene>
<keyword evidence="1" id="KW-0732">Signal</keyword>
<feature type="signal peptide" evidence="1">
    <location>
        <begin position="1"/>
        <end position="25"/>
    </location>
</feature>
<sequence>MAEWSRSRILPILALLLLTSGLAQAASSVLIWPINPQIESAQKAAALWLENRGQAPIALQVRVLAWNQANYGDQLSAQRAVVASPPAVTIEPGKRQMIRLMKMQPVPAASEQTFRVLVDELLPPDAKTDAALGVKFQMRYSVPLFVFGDGAGLASAAAKPTPGIQLLQPDLRFQVQNEGGKRYLELNNQGPAHARLASVAVTQGGKKTVIAEGLLGYVLPGARMRWELPTTVAGNAFALEARINELADIQPISPH</sequence>
<comment type="caution">
    <text evidence="3">The sequence shown here is derived from an EMBL/GenBank/DDBJ whole genome shotgun (WGS) entry which is preliminary data.</text>
</comment>
<dbReference type="SUPFAM" id="SSF49354">
    <property type="entry name" value="PapD-like"/>
    <property type="match status" value="1"/>
</dbReference>
<dbReference type="RefSeq" id="WP_271198010.1">
    <property type="nucleotide sequence ID" value="NZ_BSFN01000025.1"/>
</dbReference>
<evidence type="ECO:0000313" key="4">
    <source>
        <dbReference type="Proteomes" id="UP001143328"/>
    </source>
</evidence>